<dbReference type="RefSeq" id="WP_219937126.1">
    <property type="nucleotide sequence ID" value="NZ_JAGFNY010000007.1"/>
</dbReference>
<evidence type="ECO:0008006" key="4">
    <source>
        <dbReference type="Google" id="ProtNLM"/>
    </source>
</evidence>
<keyword evidence="1" id="KW-1133">Transmembrane helix</keyword>
<dbReference type="EMBL" id="JAGFNY010000007">
    <property type="protein sequence ID" value="MBW7569927.1"/>
    <property type="molecule type" value="Genomic_DNA"/>
</dbReference>
<organism evidence="2 3">
    <name type="scientific">Succinivibrio faecicola</name>
    <dbReference type="NCBI Taxonomy" id="2820300"/>
    <lineage>
        <taxon>Bacteria</taxon>
        <taxon>Pseudomonadati</taxon>
        <taxon>Pseudomonadota</taxon>
        <taxon>Gammaproteobacteria</taxon>
        <taxon>Aeromonadales</taxon>
        <taxon>Succinivibrionaceae</taxon>
        <taxon>Succinivibrio</taxon>
    </lineage>
</organism>
<sequence>MLTKYLFSVRSLSLLLAMTNSMLGVSLGFFYGAINIKTVIVGICTVFASISIQALCNYSIDYSVAYRNHRKDKQNGIVTPIIVRDITVTELRHRMAIITVFASITGTIAMYLSFSDSIQLLSWFLFFSVISVLGTMLYASSSLYLYKGIGAMIIFGTLGFFSIIAPQFLIISASGTGLDIYPDTLGLAFSATAISLLTLYIRNLKSKTVVRKYTRKSLRQLFGYEMSSLYIISLYLGSVLLSVLACATSHRLLYSMFLLTGYIPVTYYVYLLIRNPSHINLMRIRLIQMLFFFNVNNCVWMGILASDYWVYN</sequence>
<feature type="transmembrane region" description="Helical" evidence="1">
    <location>
        <begin position="291"/>
        <end position="311"/>
    </location>
</feature>
<gene>
    <name evidence="2" type="ORF">J5V48_03360</name>
</gene>
<feature type="transmembrane region" description="Helical" evidence="1">
    <location>
        <begin position="40"/>
        <end position="60"/>
    </location>
</feature>
<evidence type="ECO:0000313" key="2">
    <source>
        <dbReference type="EMBL" id="MBW7569927.1"/>
    </source>
</evidence>
<reference evidence="2 3" key="1">
    <citation type="submission" date="2021-03" db="EMBL/GenBank/DDBJ databases">
        <title>Succinivibrio sp. nov. isolated from feces of cow.</title>
        <authorList>
            <person name="Choi J.-Y."/>
        </authorList>
    </citation>
    <scope>NUCLEOTIDE SEQUENCE [LARGE SCALE GENOMIC DNA]</scope>
    <source>
        <strain evidence="2 3">AGMB01872</strain>
    </source>
</reference>
<feature type="transmembrane region" description="Helical" evidence="1">
    <location>
        <begin position="12"/>
        <end position="34"/>
    </location>
</feature>
<keyword evidence="1" id="KW-0472">Membrane</keyword>
<feature type="transmembrane region" description="Helical" evidence="1">
    <location>
        <begin position="151"/>
        <end position="174"/>
    </location>
</feature>
<accession>A0ABS7DFP5</accession>
<comment type="caution">
    <text evidence="2">The sequence shown here is derived from an EMBL/GenBank/DDBJ whole genome shotgun (WGS) entry which is preliminary data.</text>
</comment>
<proteinExistence type="predicted"/>
<feature type="transmembrane region" description="Helical" evidence="1">
    <location>
        <begin position="251"/>
        <end position="270"/>
    </location>
</feature>
<dbReference type="Proteomes" id="UP000731465">
    <property type="component" value="Unassembled WGS sequence"/>
</dbReference>
<feature type="transmembrane region" description="Helical" evidence="1">
    <location>
        <begin position="120"/>
        <end position="139"/>
    </location>
</feature>
<protein>
    <recommendedName>
        <fullName evidence="4">1,4-dihydroxy-2-naphthoate octaprenyltransferase</fullName>
    </recommendedName>
</protein>
<evidence type="ECO:0000313" key="3">
    <source>
        <dbReference type="Proteomes" id="UP000731465"/>
    </source>
</evidence>
<evidence type="ECO:0000256" key="1">
    <source>
        <dbReference type="SAM" id="Phobius"/>
    </source>
</evidence>
<keyword evidence="3" id="KW-1185">Reference proteome</keyword>
<keyword evidence="1" id="KW-0812">Transmembrane</keyword>
<name>A0ABS7DFP5_9GAMM</name>
<feature type="transmembrane region" description="Helical" evidence="1">
    <location>
        <begin position="95"/>
        <end position="114"/>
    </location>
</feature>
<feature type="transmembrane region" description="Helical" evidence="1">
    <location>
        <begin position="222"/>
        <end position="245"/>
    </location>
</feature>
<feature type="transmembrane region" description="Helical" evidence="1">
    <location>
        <begin position="180"/>
        <end position="201"/>
    </location>
</feature>